<dbReference type="AlphaFoldDB" id="A0A1G7NJV9"/>
<feature type="transmembrane region" description="Helical" evidence="2">
    <location>
        <begin position="92"/>
        <end position="111"/>
    </location>
</feature>
<feature type="chain" id="PRO_5009242106" evidence="3">
    <location>
        <begin position="27"/>
        <end position="112"/>
    </location>
</feature>
<dbReference type="OrthoDB" id="9808839at2"/>
<keyword evidence="3" id="KW-0732">Signal</keyword>
<keyword evidence="2" id="KW-0812">Transmembrane</keyword>
<evidence type="ECO:0000313" key="4">
    <source>
        <dbReference type="EMBL" id="SDF74338.1"/>
    </source>
</evidence>
<feature type="compositionally biased region" description="Basic and acidic residues" evidence="1">
    <location>
        <begin position="29"/>
        <end position="38"/>
    </location>
</feature>
<evidence type="ECO:0000256" key="2">
    <source>
        <dbReference type="SAM" id="Phobius"/>
    </source>
</evidence>
<dbReference type="Proteomes" id="UP000182427">
    <property type="component" value="Chromosome I"/>
</dbReference>
<protein>
    <submittedName>
        <fullName evidence="4">Nickel/cobalt transporter regulator</fullName>
    </submittedName>
</protein>
<evidence type="ECO:0000256" key="1">
    <source>
        <dbReference type="SAM" id="MobiDB-lite"/>
    </source>
</evidence>
<reference evidence="4 5" key="1">
    <citation type="submission" date="2016-10" db="EMBL/GenBank/DDBJ databases">
        <authorList>
            <person name="de Groot N.N."/>
        </authorList>
    </citation>
    <scope>NUCLEOTIDE SEQUENCE [LARGE SCALE GENOMIC DNA]</scope>
    <source>
        <strain evidence="4 5">GAS232</strain>
    </source>
</reference>
<evidence type="ECO:0000256" key="3">
    <source>
        <dbReference type="SAM" id="SignalP"/>
    </source>
</evidence>
<feature type="region of interest" description="Disordered" evidence="1">
    <location>
        <begin position="29"/>
        <end position="51"/>
    </location>
</feature>
<keyword evidence="2" id="KW-1133">Transmembrane helix</keyword>
<name>A0A1G7NJV9_9BACT</name>
<accession>A0A1G7NJV9</accession>
<dbReference type="EMBL" id="LT629690">
    <property type="protein sequence ID" value="SDF74338.1"/>
    <property type="molecule type" value="Genomic_DNA"/>
</dbReference>
<sequence length="112" mass="12628">MKTNMTRFAGVVLTCAMALPAASAFAQHYDDHRDDHGHPPPPPHGYVRHDNWHKGYRMPPNDWNRGRRVDYRSYHLSAPPRGYEWREVDGNYVMAAVATGIIASAIVASTAR</sequence>
<dbReference type="Pfam" id="PF11776">
    <property type="entry name" value="RcnB"/>
    <property type="match status" value="1"/>
</dbReference>
<keyword evidence="5" id="KW-1185">Reference proteome</keyword>
<dbReference type="InterPro" id="IPR024572">
    <property type="entry name" value="RcnB"/>
</dbReference>
<evidence type="ECO:0000313" key="5">
    <source>
        <dbReference type="Proteomes" id="UP000182427"/>
    </source>
</evidence>
<feature type="signal peptide" evidence="3">
    <location>
        <begin position="1"/>
        <end position="26"/>
    </location>
</feature>
<keyword evidence="2" id="KW-0472">Membrane</keyword>
<gene>
    <name evidence="4" type="ORF">SAMN05444167_3173</name>
</gene>
<organism evidence="4 5">
    <name type="scientific">Terriglobus roseus</name>
    <dbReference type="NCBI Taxonomy" id="392734"/>
    <lineage>
        <taxon>Bacteria</taxon>
        <taxon>Pseudomonadati</taxon>
        <taxon>Acidobacteriota</taxon>
        <taxon>Terriglobia</taxon>
        <taxon>Terriglobales</taxon>
        <taxon>Acidobacteriaceae</taxon>
        <taxon>Terriglobus</taxon>
    </lineage>
</organism>
<dbReference type="Gene3D" id="3.10.450.160">
    <property type="entry name" value="inner membrane protein cigr"/>
    <property type="match status" value="1"/>
</dbReference>
<proteinExistence type="predicted"/>